<dbReference type="EnsemblMetazoa" id="AATE015752-RA">
    <property type="protein sequence ID" value="AATE015752-PA.1"/>
    <property type="gene ID" value="AATE015752"/>
</dbReference>
<evidence type="ECO:0000313" key="1">
    <source>
        <dbReference type="EnsemblMetazoa" id="AATE015752-PA.1"/>
    </source>
</evidence>
<sequence length="212" mass="23052">MAQFFGRQHRFGPIIIATRTRSITTSCYDYPGGFIVSQKASVKGLVVCTRLKRTLDWNTLQTVATPRGFDQSPITRFSRPAQCGVGSERNVARLLLLTENLQVFKMVEVEERVKVTVLVGRSMAVVVMVMTAPTIGGVEKTVEVLVTEMVALGLNVATVVGTVMVTVSDRRTRGGVTIVNVLTVLVTNMELVATGTDVVTMGCVNVRTQDTE</sequence>
<protein>
    <submittedName>
        <fullName evidence="1">Uncharacterized protein</fullName>
    </submittedName>
</protein>
<dbReference type="VEuPathDB" id="VectorBase:AATE015752"/>
<name>A0A182JCZ1_ANOAO</name>
<accession>A0A182JCZ1</accession>
<proteinExistence type="predicted"/>
<organism evidence="1">
    <name type="scientific">Anopheles atroparvus</name>
    <name type="common">European mosquito</name>
    <dbReference type="NCBI Taxonomy" id="41427"/>
    <lineage>
        <taxon>Eukaryota</taxon>
        <taxon>Metazoa</taxon>
        <taxon>Ecdysozoa</taxon>
        <taxon>Arthropoda</taxon>
        <taxon>Hexapoda</taxon>
        <taxon>Insecta</taxon>
        <taxon>Pterygota</taxon>
        <taxon>Neoptera</taxon>
        <taxon>Endopterygota</taxon>
        <taxon>Diptera</taxon>
        <taxon>Nematocera</taxon>
        <taxon>Culicoidea</taxon>
        <taxon>Culicidae</taxon>
        <taxon>Anophelinae</taxon>
        <taxon>Anopheles</taxon>
    </lineage>
</organism>
<reference evidence="1" key="1">
    <citation type="submission" date="2022-08" db="UniProtKB">
        <authorList>
            <consortium name="EnsemblMetazoa"/>
        </authorList>
    </citation>
    <scope>IDENTIFICATION</scope>
    <source>
        <strain evidence="1">EBRO</strain>
    </source>
</reference>
<dbReference type="AlphaFoldDB" id="A0A182JCZ1"/>